<evidence type="ECO:0000256" key="3">
    <source>
        <dbReference type="ARBA" id="ARBA00011738"/>
    </source>
</evidence>
<comment type="subcellular location">
    <subcellularLocation>
        <location evidence="1 7">Cytoplasm</location>
    </subcellularLocation>
</comment>
<evidence type="ECO:0000256" key="2">
    <source>
        <dbReference type="ARBA" id="ARBA00008107"/>
    </source>
</evidence>
<keyword evidence="4 7" id="KW-0813">Transport</keyword>
<dbReference type="GO" id="GO:0005737">
    <property type="term" value="C:cytoplasm"/>
    <property type="evidence" value="ECO:0007669"/>
    <property type="project" value="UniProtKB-SubCell"/>
</dbReference>
<dbReference type="PANTHER" id="PTHR42930">
    <property type="entry name" value="PHOSPHATE-SPECIFIC TRANSPORT SYSTEM ACCESSORY PROTEIN PHOU"/>
    <property type="match status" value="1"/>
</dbReference>
<keyword evidence="5 7" id="KW-0963">Cytoplasm</keyword>
<evidence type="ECO:0000313" key="9">
    <source>
        <dbReference type="EMBL" id="PDV97298.1"/>
    </source>
</evidence>
<dbReference type="GO" id="GO:0030643">
    <property type="term" value="P:intracellular phosphate ion homeostasis"/>
    <property type="evidence" value="ECO:0007669"/>
    <property type="project" value="InterPro"/>
</dbReference>
<reference evidence="9 10" key="1">
    <citation type="submission" date="2016-05" db="EMBL/GenBank/DDBJ databases">
        <authorList>
            <person name="Lavstsen T."/>
            <person name="Jespersen J.S."/>
        </authorList>
    </citation>
    <scope>NUCLEOTIDE SEQUENCE [LARGE SCALE GENOMIC DNA]</scope>
    <source>
        <strain evidence="9 10">B7-9</strain>
    </source>
</reference>
<dbReference type="PANTHER" id="PTHR42930:SF3">
    <property type="entry name" value="PHOSPHATE-SPECIFIC TRANSPORT SYSTEM ACCESSORY PROTEIN PHOU"/>
    <property type="match status" value="1"/>
</dbReference>
<dbReference type="InterPro" id="IPR028366">
    <property type="entry name" value="PhoU"/>
</dbReference>
<proteinExistence type="inferred from homology"/>
<dbReference type="NCBIfam" id="TIGR02135">
    <property type="entry name" value="phoU_full"/>
    <property type="match status" value="1"/>
</dbReference>
<evidence type="ECO:0000256" key="5">
    <source>
        <dbReference type="ARBA" id="ARBA00022490"/>
    </source>
</evidence>
<dbReference type="InterPro" id="IPR038078">
    <property type="entry name" value="PhoU-like_sf"/>
</dbReference>
<dbReference type="EMBL" id="LYXE01000157">
    <property type="protein sequence ID" value="PDV97298.1"/>
    <property type="molecule type" value="Genomic_DNA"/>
</dbReference>
<evidence type="ECO:0000256" key="4">
    <source>
        <dbReference type="ARBA" id="ARBA00022448"/>
    </source>
</evidence>
<dbReference type="GO" id="GO:0006817">
    <property type="term" value="P:phosphate ion transport"/>
    <property type="evidence" value="ECO:0007669"/>
    <property type="project" value="UniProtKB-KW"/>
</dbReference>
<keyword evidence="10" id="KW-1185">Reference proteome</keyword>
<feature type="domain" description="PhoU" evidence="8">
    <location>
        <begin position="20"/>
        <end position="105"/>
    </location>
</feature>
<protein>
    <recommendedName>
        <fullName evidence="7">Phosphate-specific transport system accessory protein PhoU</fullName>
    </recommendedName>
</protein>
<dbReference type="GO" id="GO:0045936">
    <property type="term" value="P:negative regulation of phosphate metabolic process"/>
    <property type="evidence" value="ECO:0007669"/>
    <property type="project" value="InterPro"/>
</dbReference>
<evidence type="ECO:0000256" key="7">
    <source>
        <dbReference type="PIRNR" id="PIRNR003107"/>
    </source>
</evidence>
<sequence>MRVRDHFDAELASLRHQVQDLGTQTNIAIERALTALTNQDRELAQEVQQDDRLINTAQRALEDHAIALVALQQPVARDLRSILSIIAIGSELERIGDYAKGIARMVLGGEEAEPLEPPADLMQLATMVQGVFGRALDVISNGDFAAAQVLAAEEAEVDLLYRQVKHTLAHGLASHPNPARAADFLLIAHKLERIGDRSTNIAERVVYWLNAQVVELNP</sequence>
<dbReference type="Proteomes" id="UP000220922">
    <property type="component" value="Unassembled WGS sequence"/>
</dbReference>
<accession>A0A2H3KJF5</accession>
<dbReference type="SUPFAM" id="SSF109755">
    <property type="entry name" value="PhoU-like"/>
    <property type="match status" value="1"/>
</dbReference>
<comment type="function">
    <text evidence="7">Plays a role in the regulation of phosphate uptake.</text>
</comment>
<comment type="subunit">
    <text evidence="3 7">Homodimer.</text>
</comment>
<dbReference type="PIRSF" id="PIRSF003107">
    <property type="entry name" value="PhoU"/>
    <property type="match status" value="1"/>
</dbReference>
<evidence type="ECO:0000259" key="8">
    <source>
        <dbReference type="Pfam" id="PF01895"/>
    </source>
</evidence>
<dbReference type="AlphaFoldDB" id="A0A2H3KJF5"/>
<evidence type="ECO:0000313" key="10">
    <source>
        <dbReference type="Proteomes" id="UP000220922"/>
    </source>
</evidence>
<name>A0A2H3KJF5_9CHLR</name>
<feature type="domain" description="PhoU" evidence="8">
    <location>
        <begin position="122"/>
        <end position="205"/>
    </location>
</feature>
<evidence type="ECO:0000256" key="1">
    <source>
        <dbReference type="ARBA" id="ARBA00004496"/>
    </source>
</evidence>
<comment type="caution">
    <text evidence="9">The sequence shown here is derived from an EMBL/GenBank/DDBJ whole genome shotgun (WGS) entry which is preliminary data.</text>
</comment>
<dbReference type="FunFam" id="1.20.58.220:FF:000004">
    <property type="entry name" value="Phosphate-specific transport system accessory protein PhoU"/>
    <property type="match status" value="1"/>
</dbReference>
<gene>
    <name evidence="9" type="ORF">A9Q02_05030</name>
</gene>
<keyword evidence="6 7" id="KW-0592">Phosphate transport</keyword>
<evidence type="ECO:0000256" key="6">
    <source>
        <dbReference type="ARBA" id="ARBA00022592"/>
    </source>
</evidence>
<organism evidence="9 10">
    <name type="scientific">Candidatus Chloroploca asiatica</name>
    <dbReference type="NCBI Taxonomy" id="1506545"/>
    <lineage>
        <taxon>Bacteria</taxon>
        <taxon>Bacillati</taxon>
        <taxon>Chloroflexota</taxon>
        <taxon>Chloroflexia</taxon>
        <taxon>Chloroflexales</taxon>
        <taxon>Chloroflexineae</taxon>
        <taxon>Oscillochloridaceae</taxon>
        <taxon>Candidatus Chloroploca</taxon>
    </lineage>
</organism>
<dbReference type="Pfam" id="PF01895">
    <property type="entry name" value="PhoU"/>
    <property type="match status" value="2"/>
</dbReference>
<comment type="similarity">
    <text evidence="2 7">Belongs to the PhoU family.</text>
</comment>
<dbReference type="Gene3D" id="1.20.58.220">
    <property type="entry name" value="Phosphate transport system protein phou homolog 2, domain 2"/>
    <property type="match status" value="1"/>
</dbReference>
<dbReference type="InterPro" id="IPR026022">
    <property type="entry name" value="PhoU_dom"/>
</dbReference>